<protein>
    <submittedName>
        <fullName evidence="2">VOC family protein</fullName>
    </submittedName>
</protein>
<dbReference type="PANTHER" id="PTHR34109:SF1">
    <property type="entry name" value="VOC DOMAIN-CONTAINING PROTEIN"/>
    <property type="match status" value="1"/>
</dbReference>
<evidence type="ECO:0000313" key="3">
    <source>
        <dbReference type="Proteomes" id="UP001601444"/>
    </source>
</evidence>
<dbReference type="RefSeq" id="WP_387701961.1">
    <property type="nucleotide sequence ID" value="NZ_JBIAMX010000014.1"/>
</dbReference>
<dbReference type="PANTHER" id="PTHR34109">
    <property type="entry name" value="BNAUNNG04460D PROTEIN-RELATED"/>
    <property type="match status" value="1"/>
</dbReference>
<dbReference type="Gene3D" id="3.30.720.120">
    <property type="match status" value="1"/>
</dbReference>
<proteinExistence type="predicted"/>
<organism evidence="2 3">
    <name type="scientific">Nocardia thailandica</name>
    <dbReference type="NCBI Taxonomy" id="257275"/>
    <lineage>
        <taxon>Bacteria</taxon>
        <taxon>Bacillati</taxon>
        <taxon>Actinomycetota</taxon>
        <taxon>Actinomycetes</taxon>
        <taxon>Mycobacteriales</taxon>
        <taxon>Nocardiaceae</taxon>
        <taxon>Nocardia</taxon>
    </lineage>
</organism>
<comment type="caution">
    <text evidence="2">The sequence shown here is derived from an EMBL/GenBank/DDBJ whole genome shotgun (WGS) entry which is preliminary data.</text>
</comment>
<sequence>MTTSPESTTTFTAVWPCLSFDDARAQIAFLTEAFGFVEVAVYARDGDPSVVEHGELRWPLGGGIMFSSTGRDDSLFSRKPAGTDSVYLVCTDPDGLFARASAAGAEVVRGLRDEDYGSRGFTVRDPEGNLWSFGTYRGE</sequence>
<dbReference type="SUPFAM" id="SSF54593">
    <property type="entry name" value="Glyoxalase/Bleomycin resistance protein/Dihydroxybiphenyl dioxygenase"/>
    <property type="match status" value="1"/>
</dbReference>
<reference evidence="2 3" key="1">
    <citation type="submission" date="2024-10" db="EMBL/GenBank/DDBJ databases">
        <title>The Natural Products Discovery Center: Release of the First 8490 Sequenced Strains for Exploring Actinobacteria Biosynthetic Diversity.</title>
        <authorList>
            <person name="Kalkreuter E."/>
            <person name="Kautsar S.A."/>
            <person name="Yang D."/>
            <person name="Bader C.D."/>
            <person name="Teijaro C.N."/>
            <person name="Fluegel L."/>
            <person name="Davis C.M."/>
            <person name="Simpson J.R."/>
            <person name="Lauterbach L."/>
            <person name="Steele A.D."/>
            <person name="Gui C."/>
            <person name="Meng S."/>
            <person name="Li G."/>
            <person name="Viehrig K."/>
            <person name="Ye F."/>
            <person name="Su P."/>
            <person name="Kiefer A.F."/>
            <person name="Nichols A."/>
            <person name="Cepeda A.J."/>
            <person name="Yan W."/>
            <person name="Fan B."/>
            <person name="Jiang Y."/>
            <person name="Adhikari A."/>
            <person name="Zheng C.-J."/>
            <person name="Schuster L."/>
            <person name="Cowan T.M."/>
            <person name="Smanski M.J."/>
            <person name="Chevrette M.G."/>
            <person name="De Carvalho L.P.S."/>
            <person name="Shen B."/>
        </authorList>
    </citation>
    <scope>NUCLEOTIDE SEQUENCE [LARGE SCALE GENOMIC DNA]</scope>
    <source>
        <strain evidence="2 3">NPDC004045</strain>
    </source>
</reference>
<gene>
    <name evidence="2" type="ORF">ACFYTF_22065</name>
</gene>
<dbReference type="Gene3D" id="3.30.720.110">
    <property type="match status" value="1"/>
</dbReference>
<dbReference type="InterPro" id="IPR029068">
    <property type="entry name" value="Glyas_Bleomycin-R_OHBP_Dase"/>
</dbReference>
<dbReference type="Pfam" id="PF00903">
    <property type="entry name" value="Glyoxalase"/>
    <property type="match status" value="1"/>
</dbReference>
<dbReference type="InterPro" id="IPR004360">
    <property type="entry name" value="Glyas_Fos-R_dOase_dom"/>
</dbReference>
<name>A0ABW6PSW5_9NOCA</name>
<evidence type="ECO:0000313" key="2">
    <source>
        <dbReference type="EMBL" id="MFF0545523.1"/>
    </source>
</evidence>
<accession>A0ABW6PSW5</accession>
<evidence type="ECO:0000259" key="1">
    <source>
        <dbReference type="PROSITE" id="PS51819"/>
    </source>
</evidence>
<keyword evidence="3" id="KW-1185">Reference proteome</keyword>
<dbReference type="PROSITE" id="PS51819">
    <property type="entry name" value="VOC"/>
    <property type="match status" value="1"/>
</dbReference>
<dbReference type="InterPro" id="IPR037523">
    <property type="entry name" value="VOC_core"/>
</dbReference>
<dbReference type="Proteomes" id="UP001601444">
    <property type="component" value="Unassembled WGS sequence"/>
</dbReference>
<feature type="domain" description="VOC" evidence="1">
    <location>
        <begin position="12"/>
        <end position="136"/>
    </location>
</feature>
<dbReference type="EMBL" id="JBIAMX010000014">
    <property type="protein sequence ID" value="MFF0545523.1"/>
    <property type="molecule type" value="Genomic_DNA"/>
</dbReference>